<dbReference type="SMART" id="SM00231">
    <property type="entry name" value="FA58C"/>
    <property type="match status" value="1"/>
</dbReference>
<dbReference type="PANTHER" id="PTHR45713:SF6">
    <property type="entry name" value="F5_8 TYPE C DOMAIN-CONTAINING PROTEIN"/>
    <property type="match status" value="1"/>
</dbReference>
<comment type="caution">
    <text evidence="2">The sequence shown here is derived from an EMBL/GenBank/DDBJ whole genome shotgun (WGS) entry which is preliminary data.</text>
</comment>
<evidence type="ECO:0000259" key="1">
    <source>
        <dbReference type="PROSITE" id="PS50022"/>
    </source>
</evidence>
<dbReference type="InterPro" id="IPR008979">
    <property type="entry name" value="Galactose-bd-like_sf"/>
</dbReference>
<proteinExistence type="predicted"/>
<dbReference type="InterPro" id="IPR051941">
    <property type="entry name" value="BG_Antigen-Binding_Lectin"/>
</dbReference>
<dbReference type="OrthoDB" id="1089471at2"/>
<evidence type="ECO:0000313" key="2">
    <source>
        <dbReference type="EMBL" id="TVX95929.1"/>
    </source>
</evidence>
<organism evidence="2 3">
    <name type="scientific">Cohnella terricola</name>
    <dbReference type="NCBI Taxonomy" id="1289167"/>
    <lineage>
        <taxon>Bacteria</taxon>
        <taxon>Bacillati</taxon>
        <taxon>Bacillota</taxon>
        <taxon>Bacilli</taxon>
        <taxon>Bacillales</taxon>
        <taxon>Paenibacillaceae</taxon>
        <taxon>Cohnella</taxon>
    </lineage>
</organism>
<dbReference type="PROSITE" id="PS50022">
    <property type="entry name" value="FA58C_3"/>
    <property type="match status" value="3"/>
</dbReference>
<dbReference type="RefSeq" id="WP_144706635.1">
    <property type="nucleotide sequence ID" value="NZ_VNJJ01000019.1"/>
</dbReference>
<dbReference type="Proteomes" id="UP000316330">
    <property type="component" value="Unassembled WGS sequence"/>
</dbReference>
<keyword evidence="3" id="KW-1185">Reference proteome</keyword>
<feature type="domain" description="F5/8 type C" evidence="1">
    <location>
        <begin position="129"/>
        <end position="269"/>
    </location>
</feature>
<accession>A0A559J7S0</accession>
<dbReference type="EMBL" id="VNJJ01000019">
    <property type="protein sequence ID" value="TVX95929.1"/>
    <property type="molecule type" value="Genomic_DNA"/>
</dbReference>
<name>A0A559J7S0_9BACL</name>
<gene>
    <name evidence="2" type="ORF">FPZ45_22175</name>
</gene>
<feature type="domain" description="F5/8 type C" evidence="1">
    <location>
        <begin position="571"/>
        <end position="694"/>
    </location>
</feature>
<feature type="domain" description="F5/8 type C" evidence="1">
    <location>
        <begin position="709"/>
        <end position="855"/>
    </location>
</feature>
<dbReference type="Gene3D" id="2.60.120.260">
    <property type="entry name" value="Galactose-binding domain-like"/>
    <property type="match status" value="3"/>
</dbReference>
<dbReference type="Pfam" id="PF00754">
    <property type="entry name" value="F5_F8_type_C"/>
    <property type="match status" value="2"/>
</dbReference>
<dbReference type="AlphaFoldDB" id="A0A559J7S0"/>
<dbReference type="PANTHER" id="PTHR45713">
    <property type="entry name" value="FTP DOMAIN-CONTAINING PROTEIN"/>
    <property type="match status" value="1"/>
</dbReference>
<dbReference type="InterPro" id="IPR025442">
    <property type="entry name" value="DUF4185"/>
</dbReference>
<sequence>MLKKGLRQSISMVLLSAMTLVLGVIAPVPGQSVHAAGPYEGTYQVTPAPEWDDVFNNTNHGGDDFQWIPFGIKNRQGQGTASTKSAILFADSYINGNFIYGSSMGQYTGITANKSLINWFWGPNGQKQSYNPMWGIEKAESGYSGTVAWNLVSGYGMSGIRNTSDTHDTDYRKMWLSDRSPSAANSYIIIDAYATRNLGKMYIWNFNEQGNTSKGLKNIKVFTSTDGVNYTEFTGSGYPFQIPQASGTAPNAYNKMIDLNSTSARYVKITFNPVSNDGNWGFPDMYGLSAVRIYDNSGKKLVLSAKAGSTVTRNLYPNNQSWNESAISLGNYVYFVLHGAAGCCTPYEANATQLMRYTINNGAIDFNSLIAIDGLPLAYYPDIPSGFSPNAHDARVGNTYRVKQFENLSYWEDDDGYIYALGADETFTYGAWNEYSKLLLSRVPKNSFEDFNAREYWNGTAWTSLYETAANLKDVFGNDVGPVGNNPGFFKAQGGQLDGKFVLVYMEGVDGSSFFRVADRPSGPWSDKNLLYARNGNEHIYNTGAVPFISQNGEFYFYLIKDEHTMKFFKYSEGQSGKGTNLALNKAATADSVCDPSESAAKAVDGSIINNSKWCSKSNNRWLQIDLGSVQQVNQFVIKHASEGGESSSLNTKAYNIQVSNDGTNWSTVVNVSNNTGGVTTDNITSTSARYIKLNVTTPTQTTDPAARIYEFEVYGPRNLALNKAATADSSCDPSESAPKAVDGSVINNSKWCSKSNNRWLQVDLGSAQQVNRFVIKHSSEGGESASYNTKAYNIQISNDGTNWNTVVNVTNNTNGITVDNITAVSARYIKLNVTTPTQTTDPAARIYEFEVYGPSS</sequence>
<reference evidence="2 3" key="1">
    <citation type="submission" date="2019-07" db="EMBL/GenBank/DDBJ databases">
        <authorList>
            <person name="Kim J."/>
        </authorList>
    </citation>
    <scope>NUCLEOTIDE SEQUENCE [LARGE SCALE GENOMIC DNA]</scope>
    <source>
        <strain evidence="2 3">G13</strain>
    </source>
</reference>
<evidence type="ECO:0000313" key="3">
    <source>
        <dbReference type="Proteomes" id="UP000316330"/>
    </source>
</evidence>
<protein>
    <submittedName>
        <fullName evidence="2">DUF4185 domain-containing protein</fullName>
    </submittedName>
</protein>
<dbReference type="Pfam" id="PF13810">
    <property type="entry name" value="DUF4185"/>
    <property type="match status" value="1"/>
</dbReference>
<dbReference type="SUPFAM" id="SSF49785">
    <property type="entry name" value="Galactose-binding domain-like"/>
    <property type="match status" value="3"/>
</dbReference>
<dbReference type="InterPro" id="IPR000421">
    <property type="entry name" value="FA58C"/>
</dbReference>